<proteinExistence type="predicted"/>
<dbReference type="InterPro" id="IPR010982">
    <property type="entry name" value="Lambda_DNA-bd_dom_sf"/>
</dbReference>
<dbReference type="AlphaFoldDB" id="A0A0F9SEF2"/>
<dbReference type="SUPFAM" id="SSF47413">
    <property type="entry name" value="lambda repressor-like DNA-binding domains"/>
    <property type="match status" value="1"/>
</dbReference>
<dbReference type="SMART" id="SM00530">
    <property type="entry name" value="HTH_XRE"/>
    <property type="match status" value="1"/>
</dbReference>
<dbReference type="Gene3D" id="1.10.260.40">
    <property type="entry name" value="lambda repressor-like DNA-binding domains"/>
    <property type="match status" value="1"/>
</dbReference>
<dbReference type="InterPro" id="IPR001387">
    <property type="entry name" value="Cro/C1-type_HTH"/>
</dbReference>
<dbReference type="Pfam" id="PF01381">
    <property type="entry name" value="HTH_3"/>
    <property type="match status" value="1"/>
</dbReference>
<dbReference type="PROSITE" id="PS50943">
    <property type="entry name" value="HTH_CROC1"/>
    <property type="match status" value="1"/>
</dbReference>
<comment type="caution">
    <text evidence="2">The sequence shown here is derived from an EMBL/GenBank/DDBJ whole genome shotgun (WGS) entry which is preliminary data.</text>
</comment>
<name>A0A0F9SEF2_9ZZZZ</name>
<dbReference type="GO" id="GO:0003677">
    <property type="term" value="F:DNA binding"/>
    <property type="evidence" value="ECO:0007669"/>
    <property type="project" value="InterPro"/>
</dbReference>
<evidence type="ECO:0000313" key="2">
    <source>
        <dbReference type="EMBL" id="KKN35356.1"/>
    </source>
</evidence>
<reference evidence="2" key="1">
    <citation type="journal article" date="2015" name="Nature">
        <title>Complex archaea that bridge the gap between prokaryotes and eukaryotes.</title>
        <authorList>
            <person name="Spang A."/>
            <person name="Saw J.H."/>
            <person name="Jorgensen S.L."/>
            <person name="Zaremba-Niedzwiedzka K."/>
            <person name="Martijn J."/>
            <person name="Lind A.E."/>
            <person name="van Eijk R."/>
            <person name="Schleper C."/>
            <person name="Guy L."/>
            <person name="Ettema T.J."/>
        </authorList>
    </citation>
    <scope>NUCLEOTIDE SEQUENCE</scope>
</reference>
<organism evidence="2">
    <name type="scientific">marine sediment metagenome</name>
    <dbReference type="NCBI Taxonomy" id="412755"/>
    <lineage>
        <taxon>unclassified sequences</taxon>
        <taxon>metagenomes</taxon>
        <taxon>ecological metagenomes</taxon>
    </lineage>
</organism>
<accession>A0A0F9SEF2</accession>
<dbReference type="CDD" id="cd00093">
    <property type="entry name" value="HTH_XRE"/>
    <property type="match status" value="1"/>
</dbReference>
<feature type="domain" description="HTH cro/C1-type" evidence="1">
    <location>
        <begin position="81"/>
        <end position="134"/>
    </location>
</feature>
<evidence type="ECO:0000259" key="1">
    <source>
        <dbReference type="PROSITE" id="PS50943"/>
    </source>
</evidence>
<gene>
    <name evidence="2" type="ORF">LCGC14_0784400</name>
</gene>
<protein>
    <recommendedName>
        <fullName evidence="1">HTH cro/C1-type domain-containing protein</fullName>
    </recommendedName>
</protein>
<sequence length="146" mass="16024">MDCEVCLQALPEQTGRGRRRQYHEPCKAFKDGLALLRWGVENLPALSPEAARSLAAEVQLVRNSVRAFVDVDARTKYGRTLRAKRQLLGLTPAELAEAAGLKPRQISHYELGHRKPPKDVALALAGALRGFSQSKKKANEVAGVRA</sequence>
<dbReference type="EMBL" id="LAZR01002043">
    <property type="protein sequence ID" value="KKN35356.1"/>
    <property type="molecule type" value="Genomic_DNA"/>
</dbReference>